<proteinExistence type="predicted"/>
<protein>
    <submittedName>
        <fullName evidence="2">Adenine phosphoribosyltransferase</fullName>
    </submittedName>
</protein>
<evidence type="ECO:0000259" key="1">
    <source>
        <dbReference type="Pfam" id="PF00156"/>
    </source>
</evidence>
<keyword evidence="3" id="KW-1185">Reference proteome</keyword>
<keyword evidence="2" id="KW-0328">Glycosyltransferase</keyword>
<reference evidence="2" key="2">
    <citation type="submission" date="2020-09" db="EMBL/GenBank/DDBJ databases">
        <authorList>
            <person name="Sun Q."/>
            <person name="Ohkuma M."/>
        </authorList>
    </citation>
    <scope>NUCLEOTIDE SEQUENCE</scope>
    <source>
        <strain evidence="2">JCM 12580</strain>
    </source>
</reference>
<name>A0A917PJD4_9BACI</name>
<reference evidence="2" key="1">
    <citation type="journal article" date="2014" name="Int. J. Syst. Evol. Microbiol.">
        <title>Complete genome sequence of Corynebacterium casei LMG S-19264T (=DSM 44701T), isolated from a smear-ripened cheese.</title>
        <authorList>
            <consortium name="US DOE Joint Genome Institute (JGI-PGF)"/>
            <person name="Walter F."/>
            <person name="Albersmeier A."/>
            <person name="Kalinowski J."/>
            <person name="Ruckert C."/>
        </authorList>
    </citation>
    <scope>NUCLEOTIDE SEQUENCE</scope>
    <source>
        <strain evidence="2">JCM 12580</strain>
    </source>
</reference>
<dbReference type="Pfam" id="PF00156">
    <property type="entry name" value="Pribosyltran"/>
    <property type="match status" value="1"/>
</dbReference>
<evidence type="ECO:0000313" key="3">
    <source>
        <dbReference type="Proteomes" id="UP000658382"/>
    </source>
</evidence>
<dbReference type="EMBL" id="BMNQ01000001">
    <property type="protein sequence ID" value="GGJ81638.1"/>
    <property type="molecule type" value="Genomic_DNA"/>
</dbReference>
<dbReference type="Gene3D" id="3.40.50.2020">
    <property type="match status" value="1"/>
</dbReference>
<organism evidence="2 3">
    <name type="scientific">Lentibacillus kapialis</name>
    <dbReference type="NCBI Taxonomy" id="340214"/>
    <lineage>
        <taxon>Bacteria</taxon>
        <taxon>Bacillati</taxon>
        <taxon>Bacillota</taxon>
        <taxon>Bacilli</taxon>
        <taxon>Bacillales</taxon>
        <taxon>Bacillaceae</taxon>
        <taxon>Lentibacillus</taxon>
    </lineage>
</organism>
<dbReference type="NCBIfam" id="NF005592">
    <property type="entry name" value="PRK07322.1"/>
    <property type="match status" value="1"/>
</dbReference>
<dbReference type="InterPro" id="IPR029057">
    <property type="entry name" value="PRTase-like"/>
</dbReference>
<sequence>MKTYELRVAGVTRELPIIPINDNLSIASFVILGDTELVTAAAPSLARELPDVDILVTAEAKGIPFVHELSKVLGMARYVVARKNIKAYMDHPLAHEVNSITTQTSQVLCLDSPDAELIKGKRVALLDDVISTGESMQALEELVQKAGGNIVSRAAILAEGEAAERKDITFLEKLPTF</sequence>
<dbReference type="SUPFAM" id="SSF53271">
    <property type="entry name" value="PRTase-like"/>
    <property type="match status" value="1"/>
</dbReference>
<comment type="caution">
    <text evidence="2">The sequence shown here is derived from an EMBL/GenBank/DDBJ whole genome shotgun (WGS) entry which is preliminary data.</text>
</comment>
<dbReference type="InterPro" id="IPR000836">
    <property type="entry name" value="PRTase_dom"/>
</dbReference>
<accession>A0A917PJD4</accession>
<keyword evidence="2" id="KW-0808">Transferase</keyword>
<dbReference type="GO" id="GO:0016757">
    <property type="term" value="F:glycosyltransferase activity"/>
    <property type="evidence" value="ECO:0007669"/>
    <property type="project" value="UniProtKB-KW"/>
</dbReference>
<dbReference type="RefSeq" id="WP_188631005.1">
    <property type="nucleotide sequence ID" value="NZ_BMNQ01000001.1"/>
</dbReference>
<dbReference type="Proteomes" id="UP000658382">
    <property type="component" value="Unassembled WGS sequence"/>
</dbReference>
<feature type="domain" description="Phosphoribosyltransferase" evidence="1">
    <location>
        <begin position="53"/>
        <end position="169"/>
    </location>
</feature>
<gene>
    <name evidence="2" type="ORF">GCM10007063_00050</name>
</gene>
<dbReference type="PANTHER" id="PTHR43218:SF1">
    <property type="entry name" value="PHOSPHORIBOSYLTRANSFERASE"/>
    <property type="match status" value="1"/>
</dbReference>
<dbReference type="CDD" id="cd06223">
    <property type="entry name" value="PRTases_typeI"/>
    <property type="match status" value="1"/>
</dbReference>
<dbReference type="PANTHER" id="PTHR43218">
    <property type="entry name" value="PHOSPHORIBOSYLTRANSFERASE-RELATED"/>
    <property type="match status" value="1"/>
</dbReference>
<evidence type="ECO:0000313" key="2">
    <source>
        <dbReference type="EMBL" id="GGJ81638.1"/>
    </source>
</evidence>
<dbReference type="AlphaFoldDB" id="A0A917PJD4"/>